<dbReference type="SUPFAM" id="SSF51905">
    <property type="entry name" value="FAD/NAD(P)-binding domain"/>
    <property type="match status" value="1"/>
</dbReference>
<dbReference type="PRINTS" id="PR00411">
    <property type="entry name" value="PNDRDTASEI"/>
</dbReference>
<evidence type="ECO:0000313" key="8">
    <source>
        <dbReference type="EMBL" id="RYU84772.1"/>
    </source>
</evidence>
<dbReference type="InterPro" id="IPR004099">
    <property type="entry name" value="Pyr_nucl-diS_OxRdtase_dimer"/>
</dbReference>
<dbReference type="EMBL" id="SEWE01000001">
    <property type="protein sequence ID" value="RYU84772.1"/>
    <property type="molecule type" value="Genomic_DNA"/>
</dbReference>
<comment type="cofactor">
    <cofactor evidence="4">
        <name>FAD</name>
        <dbReference type="ChEBI" id="CHEBI:57692"/>
    </cofactor>
    <text evidence="4">Binds 1 FAD per subunit.</text>
</comment>
<dbReference type="Gene3D" id="3.30.390.30">
    <property type="match status" value="1"/>
</dbReference>
<comment type="similarity">
    <text evidence="1">Belongs to the class-I pyridine nucleotide-disulfide oxidoreductase family.</text>
</comment>
<dbReference type="RefSeq" id="WP_129919108.1">
    <property type="nucleotide sequence ID" value="NZ_SEWE01000001.1"/>
</dbReference>
<organism evidence="8 9">
    <name type="scientific">Hymenobacter persicinus</name>
    <dbReference type="NCBI Taxonomy" id="2025506"/>
    <lineage>
        <taxon>Bacteria</taxon>
        <taxon>Pseudomonadati</taxon>
        <taxon>Bacteroidota</taxon>
        <taxon>Cytophagia</taxon>
        <taxon>Cytophagales</taxon>
        <taxon>Hymenobacteraceae</taxon>
        <taxon>Hymenobacter</taxon>
    </lineage>
</organism>
<dbReference type="Proteomes" id="UP000294155">
    <property type="component" value="Unassembled WGS sequence"/>
</dbReference>
<feature type="binding site" evidence="4">
    <location>
        <begin position="173"/>
        <end position="180"/>
    </location>
    <ligand>
        <name>NAD(+)</name>
        <dbReference type="ChEBI" id="CHEBI:57540"/>
    </ligand>
</feature>
<dbReference type="AlphaFoldDB" id="A0A4Q5LGB2"/>
<dbReference type="InterPro" id="IPR001100">
    <property type="entry name" value="Pyr_nuc-diS_OxRdtase"/>
</dbReference>
<reference evidence="8 9" key="1">
    <citation type="submission" date="2019-02" db="EMBL/GenBank/DDBJ databases">
        <title>Bacterial novel species isolated from soil.</title>
        <authorList>
            <person name="Jung H.-Y."/>
        </authorList>
    </citation>
    <scope>NUCLEOTIDE SEQUENCE [LARGE SCALE GENOMIC DNA]</scope>
    <source>
        <strain evidence="8 9">1-3-3-3</strain>
    </source>
</reference>
<dbReference type="Gene3D" id="3.50.50.60">
    <property type="entry name" value="FAD/NAD(P)-binding domain"/>
    <property type="match status" value="2"/>
</dbReference>
<dbReference type="InterPro" id="IPR016156">
    <property type="entry name" value="FAD/NAD-linked_Rdtase_dimer_sf"/>
</dbReference>
<dbReference type="Pfam" id="PF07992">
    <property type="entry name" value="Pyr_redox_2"/>
    <property type="match status" value="1"/>
</dbReference>
<keyword evidence="4" id="KW-0520">NAD</keyword>
<evidence type="ECO:0000259" key="6">
    <source>
        <dbReference type="Pfam" id="PF02852"/>
    </source>
</evidence>
<name>A0A4Q5LGB2_9BACT</name>
<dbReference type="SUPFAM" id="SSF55424">
    <property type="entry name" value="FAD/NAD-linked reductases, dimerisation (C-terminal) domain"/>
    <property type="match status" value="1"/>
</dbReference>
<evidence type="ECO:0000313" key="9">
    <source>
        <dbReference type="Proteomes" id="UP000294155"/>
    </source>
</evidence>
<dbReference type="GO" id="GO:0000166">
    <property type="term" value="F:nucleotide binding"/>
    <property type="evidence" value="ECO:0007669"/>
    <property type="project" value="UniProtKB-KW"/>
</dbReference>
<dbReference type="PIRSF" id="PIRSF000350">
    <property type="entry name" value="Mercury_reductase_MerA"/>
    <property type="match status" value="1"/>
</dbReference>
<protein>
    <submittedName>
        <fullName evidence="8">NAD(P)/FAD-dependent oxidoreductase</fullName>
    </submittedName>
</protein>
<proteinExistence type="inferred from homology"/>
<feature type="domain" description="FAD/NAD(P)-binding" evidence="7">
    <location>
        <begin position="6"/>
        <end position="321"/>
    </location>
</feature>
<dbReference type="Pfam" id="PF02852">
    <property type="entry name" value="Pyr_redox_dim"/>
    <property type="match status" value="1"/>
</dbReference>
<evidence type="ECO:0000259" key="7">
    <source>
        <dbReference type="Pfam" id="PF07992"/>
    </source>
</evidence>
<feature type="disulfide bond" description="Redox-active" evidence="5">
    <location>
        <begin position="43"/>
        <end position="48"/>
    </location>
</feature>
<dbReference type="PANTHER" id="PTHR43014:SF5">
    <property type="entry name" value="GLUTATHIONE REDUCTASE (NADPH)"/>
    <property type="match status" value="1"/>
</dbReference>
<dbReference type="GO" id="GO:0016491">
    <property type="term" value="F:oxidoreductase activity"/>
    <property type="evidence" value="ECO:0007669"/>
    <property type="project" value="InterPro"/>
</dbReference>
<gene>
    <name evidence="8" type="ORF">EWM57_00150</name>
</gene>
<keyword evidence="4" id="KW-0547">Nucleotide-binding</keyword>
<keyword evidence="9" id="KW-1185">Reference proteome</keyword>
<dbReference type="OrthoDB" id="9800167at2"/>
<sequence length="450" mass="46966">METTDFDVLVIGTGEGGTTAAQKCAKAGKRVAIVDVLPFGGTCALRGCDPKKVLIGAAETVARSRHMLGHGLDTAATVAWADLMRFKNSFTGKVPAGREASLQKAGIATYHGLARFTGPHAVRVGDQELRAKQFIIAAGARPRPLGIPGEELLVDSTAFLELAELPADLTLIGGGYIAFEFAHLVARCGVAARILHRGARPLEHFDADLVAHLVTASREAGIEVVLGTAVTGIEQEPGGRLRLRAESGGHAADYSAAMAVHAAGREPNLAALDLDRAGVAYGPAGVTVNEFLQSTSHPDVYAAGDAAASGLPLTPVAAKAAFVAASNLLKGNYTPVSYGAVPTTVFSHPPLAAVGLTEAEATRQGLKFTAKSELTTDWFTARRLREPVSAYKVLVEEGSGQVLGAHLLGPNADEVINLFAVAMHAKLPARELQKLVFAYPTSASDIVYML</sequence>
<evidence type="ECO:0000256" key="5">
    <source>
        <dbReference type="PIRSR" id="PIRSR000350-4"/>
    </source>
</evidence>
<evidence type="ECO:0000256" key="3">
    <source>
        <dbReference type="ARBA" id="ARBA00022827"/>
    </source>
</evidence>
<feature type="binding site" evidence="4">
    <location>
        <position position="264"/>
    </location>
    <ligand>
        <name>NAD(+)</name>
        <dbReference type="ChEBI" id="CHEBI:57540"/>
    </ligand>
</feature>
<evidence type="ECO:0000256" key="1">
    <source>
        <dbReference type="ARBA" id="ARBA00007532"/>
    </source>
</evidence>
<dbReference type="InterPro" id="IPR036188">
    <property type="entry name" value="FAD/NAD-bd_sf"/>
</dbReference>
<evidence type="ECO:0000256" key="2">
    <source>
        <dbReference type="ARBA" id="ARBA00022630"/>
    </source>
</evidence>
<keyword evidence="2" id="KW-0285">Flavoprotein</keyword>
<dbReference type="PRINTS" id="PR00368">
    <property type="entry name" value="FADPNR"/>
</dbReference>
<evidence type="ECO:0000256" key="4">
    <source>
        <dbReference type="PIRSR" id="PIRSR000350-3"/>
    </source>
</evidence>
<dbReference type="InterPro" id="IPR023753">
    <property type="entry name" value="FAD/NAD-binding_dom"/>
</dbReference>
<accession>A0A4Q5LGB2</accession>
<keyword evidence="3 4" id="KW-0274">FAD</keyword>
<feature type="domain" description="Pyridine nucleotide-disulphide oxidoreductase dimerisation" evidence="6">
    <location>
        <begin position="341"/>
        <end position="447"/>
    </location>
</feature>
<dbReference type="PANTHER" id="PTHR43014">
    <property type="entry name" value="MERCURIC REDUCTASE"/>
    <property type="match status" value="1"/>
</dbReference>
<feature type="binding site" evidence="4">
    <location>
        <position position="52"/>
    </location>
    <ligand>
        <name>FAD</name>
        <dbReference type="ChEBI" id="CHEBI:57692"/>
    </ligand>
</feature>
<feature type="binding site" evidence="4">
    <location>
        <position position="305"/>
    </location>
    <ligand>
        <name>NAD(+)</name>
        <dbReference type="ChEBI" id="CHEBI:57540"/>
    </ligand>
</feature>
<comment type="caution">
    <text evidence="8">The sequence shown here is derived from an EMBL/GenBank/DDBJ whole genome shotgun (WGS) entry which is preliminary data.</text>
</comment>